<protein>
    <submittedName>
        <fullName evidence="2">Putative secreted mucin</fullName>
    </submittedName>
</protein>
<dbReference type="EMBL" id="GBBL01002482">
    <property type="protein sequence ID" value="JAC24838.1"/>
    <property type="molecule type" value="mRNA"/>
</dbReference>
<keyword evidence="1" id="KW-0732">Signal</keyword>
<reference evidence="2" key="1">
    <citation type="submission" date="2014-03" db="EMBL/GenBank/DDBJ databases">
        <title>The sialotranscriptome of Amblyomma triste, Amblyomma parvum and Amblyomma cajennense ticks, uncovered by 454-based RNA-seq.</title>
        <authorList>
            <person name="Garcia G.R."/>
            <person name="Gardinassi L.G."/>
            <person name="Ribeiro J.M."/>
            <person name="Anatrielo E."/>
            <person name="Ferreira B.R."/>
            <person name="Moreira H.N."/>
            <person name="Mafra C."/>
            <person name="Olegario M.M."/>
            <person name="Szabo P.J."/>
            <person name="Miranda-Santos I.K."/>
            <person name="Maruyama S.R."/>
        </authorList>
    </citation>
    <scope>NUCLEOTIDE SEQUENCE</scope>
    <source>
        <strain evidence="2">Araguapaz</strain>
        <tissue evidence="2">Salivary glands</tissue>
    </source>
</reference>
<organism evidence="2">
    <name type="scientific">Amblyomma parvum</name>
    <name type="common">South American tick</name>
    <dbReference type="NCBI Taxonomy" id="251391"/>
    <lineage>
        <taxon>Eukaryota</taxon>
        <taxon>Metazoa</taxon>
        <taxon>Ecdysozoa</taxon>
        <taxon>Arthropoda</taxon>
        <taxon>Chelicerata</taxon>
        <taxon>Arachnida</taxon>
        <taxon>Acari</taxon>
        <taxon>Parasitiformes</taxon>
        <taxon>Ixodida</taxon>
        <taxon>Ixodoidea</taxon>
        <taxon>Ixodidae</taxon>
        <taxon>Amblyomminae</taxon>
        <taxon>Amblyomma</taxon>
    </lineage>
</organism>
<feature type="signal peptide" evidence="1">
    <location>
        <begin position="1"/>
        <end position="22"/>
    </location>
</feature>
<name>A0A023FVR2_AMBPA</name>
<sequence length="132" mass="15198">MPASLPWIRWLFFAGLLALVWAARTGNTTAKPTEETTRPKIKQCKGELHFPFLPCRRYCRVKWVAFFPKYKREDLPDGTKCKRLLLFKGVCQHGKCVKRKRAKVTKAPKRNYTDITRTAEPTTTTVAPLSTD</sequence>
<evidence type="ECO:0000313" key="2">
    <source>
        <dbReference type="EMBL" id="JAC24838.1"/>
    </source>
</evidence>
<feature type="chain" id="PRO_5001521365" evidence="1">
    <location>
        <begin position="23"/>
        <end position="132"/>
    </location>
</feature>
<dbReference type="AlphaFoldDB" id="A0A023FVR2"/>
<proteinExistence type="evidence at transcript level"/>
<accession>A0A023FVR2</accession>
<evidence type="ECO:0000256" key="1">
    <source>
        <dbReference type="SAM" id="SignalP"/>
    </source>
</evidence>